<evidence type="ECO:0000313" key="4">
    <source>
        <dbReference type="Proteomes" id="UP000287872"/>
    </source>
</evidence>
<dbReference type="PROSITE" id="PS00070">
    <property type="entry name" value="ALDEHYDE_DEHYDR_CYS"/>
    <property type="match status" value="1"/>
</dbReference>
<dbReference type="InterPro" id="IPR016163">
    <property type="entry name" value="Ald_DH_C"/>
</dbReference>
<dbReference type="Pfam" id="PF00171">
    <property type="entry name" value="Aldedh"/>
    <property type="match status" value="1"/>
</dbReference>
<organism evidence="3 4">
    <name type="scientific">Clostridium tagluense</name>
    <dbReference type="NCBI Taxonomy" id="360422"/>
    <lineage>
        <taxon>Bacteria</taxon>
        <taxon>Bacillati</taxon>
        <taxon>Bacillota</taxon>
        <taxon>Clostridia</taxon>
        <taxon>Eubacteriales</taxon>
        <taxon>Clostridiaceae</taxon>
        <taxon>Clostridium</taxon>
    </lineage>
</organism>
<dbReference type="InterPro" id="IPR016160">
    <property type="entry name" value="Ald_DH_CS_CYS"/>
</dbReference>
<dbReference type="AlphaFoldDB" id="A0A401UUK3"/>
<proteinExistence type="predicted"/>
<evidence type="ECO:0000259" key="2">
    <source>
        <dbReference type="Pfam" id="PF00171"/>
    </source>
</evidence>
<evidence type="ECO:0000313" key="3">
    <source>
        <dbReference type="EMBL" id="GCD13227.1"/>
    </source>
</evidence>
<dbReference type="PANTHER" id="PTHR11699">
    <property type="entry name" value="ALDEHYDE DEHYDROGENASE-RELATED"/>
    <property type="match status" value="1"/>
</dbReference>
<feature type="domain" description="Aldehyde dehydrogenase" evidence="2">
    <location>
        <begin position="14"/>
        <end position="66"/>
    </location>
</feature>
<sequence>MLASIRLPLLQRPLFNQGQVCCAGSRVFVHEDIYDKFLSEAVKALEKVKVGLPWEKDTQMGILVNEQ</sequence>
<gene>
    <name evidence="3" type="ORF">Ctaglu_48500</name>
</gene>
<dbReference type="InterPro" id="IPR016161">
    <property type="entry name" value="Ald_DH/histidinol_DH"/>
</dbReference>
<evidence type="ECO:0000256" key="1">
    <source>
        <dbReference type="ARBA" id="ARBA00023002"/>
    </source>
</evidence>
<dbReference type="InterPro" id="IPR015590">
    <property type="entry name" value="Aldehyde_DH_dom"/>
</dbReference>
<comment type="caution">
    <text evidence="3">The sequence shown here is derived from an EMBL/GenBank/DDBJ whole genome shotgun (WGS) entry which is preliminary data.</text>
</comment>
<dbReference type="GO" id="GO:0016620">
    <property type="term" value="F:oxidoreductase activity, acting on the aldehyde or oxo group of donors, NAD or NADP as acceptor"/>
    <property type="evidence" value="ECO:0007669"/>
    <property type="project" value="InterPro"/>
</dbReference>
<dbReference type="EMBL" id="BHYK01000072">
    <property type="protein sequence ID" value="GCD13227.1"/>
    <property type="molecule type" value="Genomic_DNA"/>
</dbReference>
<dbReference type="SUPFAM" id="SSF53720">
    <property type="entry name" value="ALDH-like"/>
    <property type="match status" value="1"/>
</dbReference>
<name>A0A401UUK3_9CLOT</name>
<keyword evidence="4" id="KW-1185">Reference proteome</keyword>
<protein>
    <recommendedName>
        <fullName evidence="2">Aldehyde dehydrogenase domain-containing protein</fullName>
    </recommendedName>
</protein>
<accession>A0A401UUK3</accession>
<keyword evidence="1" id="KW-0560">Oxidoreductase</keyword>
<dbReference type="Proteomes" id="UP000287872">
    <property type="component" value="Unassembled WGS sequence"/>
</dbReference>
<reference evidence="3 4" key="1">
    <citation type="submission" date="2018-11" db="EMBL/GenBank/DDBJ databases">
        <title>Genome sequencing and assembly of Clostridium tagluense strain A121.</title>
        <authorList>
            <person name="Murakami T."/>
            <person name="Segawa T."/>
            <person name="Shcherbakova V.A."/>
            <person name="Mori H."/>
            <person name="Yoshimura Y."/>
        </authorList>
    </citation>
    <scope>NUCLEOTIDE SEQUENCE [LARGE SCALE GENOMIC DNA]</scope>
    <source>
        <strain evidence="3 4">A121</strain>
    </source>
</reference>
<dbReference type="Gene3D" id="3.40.309.10">
    <property type="entry name" value="Aldehyde Dehydrogenase, Chain A, domain 2"/>
    <property type="match status" value="1"/>
</dbReference>